<dbReference type="Proteomes" id="UP000597138">
    <property type="component" value="Unassembled WGS sequence"/>
</dbReference>
<evidence type="ECO:0000259" key="8">
    <source>
        <dbReference type="Pfam" id="PF01757"/>
    </source>
</evidence>
<sequence>MKPTTRERLFYIDLIRALSVLLIITFHFNQQIGSHSIRAPEIFKQTFHSENIGSLGITLFIILSGAALMISSGNSLSVATYARKRFLAIFPLYWTGFLLTAAALFILHGHVRGDSSHWKFILTILGMDGFLYYRIPNYYLLGEWFIGFILILYVAFPLLRQAVLRRPVLLAVAVSAVYIAVTLNYGKLFQIDVVHNPITRLPEFVFGMLFVRYAPKVRWHFAVTAVIALCIPLIWTVPVPHIYVALETGIAAFTILAYAGQTISFGPRTQKVISFLSTYSFAAFLVHHNIIGELLVRFMNGALSHVEVYFLYVIVLALAFTAGKLLTTLADALTRFFMPAPPAAQP</sequence>
<dbReference type="GO" id="GO:0005886">
    <property type="term" value="C:plasma membrane"/>
    <property type="evidence" value="ECO:0007669"/>
    <property type="project" value="UniProtKB-SubCell"/>
</dbReference>
<dbReference type="GO" id="GO:0016413">
    <property type="term" value="F:O-acetyltransferase activity"/>
    <property type="evidence" value="ECO:0007669"/>
    <property type="project" value="TreeGrafter"/>
</dbReference>
<feature type="transmembrane region" description="Helical" evidence="7">
    <location>
        <begin position="52"/>
        <end position="71"/>
    </location>
</feature>
<dbReference type="eggNOG" id="COG1835">
    <property type="taxonomic scope" value="Bacteria"/>
</dbReference>
<name>A0A069P9Z5_9BURK</name>
<dbReference type="STRING" id="1071679.BG57_02230"/>
<feature type="transmembrane region" description="Helical" evidence="7">
    <location>
        <begin position="9"/>
        <end position="28"/>
    </location>
</feature>
<feature type="transmembrane region" description="Helical" evidence="7">
    <location>
        <begin position="217"/>
        <end position="235"/>
    </location>
</feature>
<evidence type="ECO:0000256" key="7">
    <source>
        <dbReference type="SAM" id="Phobius"/>
    </source>
</evidence>
<accession>A0A069P9Z5</accession>
<dbReference type="RefSeq" id="WP_035959773.1">
    <property type="nucleotide sequence ID" value="NZ_BMEG01000003.1"/>
</dbReference>
<dbReference type="OrthoDB" id="9767863at2"/>
<comment type="caution">
    <text evidence="10">The sequence shown here is derived from an EMBL/GenBank/DDBJ whole genome shotgun (WGS) entry which is preliminary data.</text>
</comment>
<feature type="transmembrane region" description="Helical" evidence="7">
    <location>
        <begin position="310"/>
        <end position="330"/>
    </location>
</feature>
<evidence type="ECO:0000256" key="1">
    <source>
        <dbReference type="ARBA" id="ARBA00004651"/>
    </source>
</evidence>
<gene>
    <name evidence="10" type="ORF">BG57_02230</name>
    <name evidence="9" type="ORF">GCM10010985_24650</name>
</gene>
<evidence type="ECO:0000256" key="3">
    <source>
        <dbReference type="ARBA" id="ARBA00022475"/>
    </source>
</evidence>
<feature type="transmembrane region" description="Helical" evidence="7">
    <location>
        <begin position="241"/>
        <end position="260"/>
    </location>
</feature>
<evidence type="ECO:0000313" key="10">
    <source>
        <dbReference type="EMBL" id="KDR37485.1"/>
    </source>
</evidence>
<dbReference type="InterPro" id="IPR002656">
    <property type="entry name" value="Acyl_transf_3_dom"/>
</dbReference>
<dbReference type="EMBL" id="BMEG01000003">
    <property type="protein sequence ID" value="GGD69242.1"/>
    <property type="molecule type" value="Genomic_DNA"/>
</dbReference>
<keyword evidence="6 7" id="KW-0472">Membrane</keyword>
<proteinExistence type="inferred from homology"/>
<evidence type="ECO:0000256" key="6">
    <source>
        <dbReference type="ARBA" id="ARBA00023136"/>
    </source>
</evidence>
<comment type="subcellular location">
    <subcellularLocation>
        <location evidence="1">Cell membrane</location>
        <topology evidence="1">Multi-pass membrane protein</topology>
    </subcellularLocation>
</comment>
<feature type="transmembrane region" description="Helical" evidence="7">
    <location>
        <begin position="272"/>
        <end position="290"/>
    </location>
</feature>
<dbReference type="Pfam" id="PF01757">
    <property type="entry name" value="Acyl_transf_3"/>
    <property type="match status" value="1"/>
</dbReference>
<dbReference type="PANTHER" id="PTHR40074:SF2">
    <property type="entry name" value="O-ACETYLTRANSFERASE WECH"/>
    <property type="match status" value="1"/>
</dbReference>
<evidence type="ECO:0000256" key="5">
    <source>
        <dbReference type="ARBA" id="ARBA00022989"/>
    </source>
</evidence>
<keyword evidence="12" id="KW-1185">Reference proteome</keyword>
<evidence type="ECO:0000313" key="12">
    <source>
        <dbReference type="Proteomes" id="UP000597138"/>
    </source>
</evidence>
<comment type="similarity">
    <text evidence="2">Belongs to the acyltransferase 3 family.</text>
</comment>
<keyword evidence="4 7" id="KW-0812">Transmembrane</keyword>
<evidence type="ECO:0000256" key="2">
    <source>
        <dbReference type="ARBA" id="ARBA00007400"/>
    </source>
</evidence>
<keyword evidence="3" id="KW-1003">Cell membrane</keyword>
<keyword evidence="5 7" id="KW-1133">Transmembrane helix</keyword>
<feature type="domain" description="Acyltransferase 3" evidence="8">
    <location>
        <begin position="11"/>
        <end position="321"/>
    </location>
</feature>
<keyword evidence="9" id="KW-0012">Acyltransferase</keyword>
<feature type="transmembrane region" description="Helical" evidence="7">
    <location>
        <begin position="138"/>
        <end position="156"/>
    </location>
</feature>
<keyword evidence="9" id="KW-0808">Transferase</keyword>
<reference evidence="9" key="4">
    <citation type="submission" date="2024-05" db="EMBL/GenBank/DDBJ databases">
        <authorList>
            <person name="Sun Q."/>
            <person name="Zhou Y."/>
        </authorList>
    </citation>
    <scope>NUCLEOTIDE SEQUENCE</scope>
    <source>
        <strain evidence="9">CGMCC 1.11013</strain>
    </source>
</reference>
<feature type="transmembrane region" description="Helical" evidence="7">
    <location>
        <begin position="168"/>
        <end position="186"/>
    </location>
</feature>
<dbReference type="AlphaFoldDB" id="A0A069P9Z5"/>
<organism evidence="10 11">
    <name type="scientific">Caballeronia grimmiae</name>
    <dbReference type="NCBI Taxonomy" id="1071679"/>
    <lineage>
        <taxon>Bacteria</taxon>
        <taxon>Pseudomonadati</taxon>
        <taxon>Pseudomonadota</taxon>
        <taxon>Betaproteobacteria</taxon>
        <taxon>Burkholderiales</taxon>
        <taxon>Burkholderiaceae</taxon>
        <taxon>Caballeronia</taxon>
    </lineage>
</organism>
<evidence type="ECO:0000313" key="9">
    <source>
        <dbReference type="EMBL" id="GGD69242.1"/>
    </source>
</evidence>
<dbReference type="PANTHER" id="PTHR40074">
    <property type="entry name" value="O-ACETYLTRANSFERASE WECH"/>
    <property type="match status" value="1"/>
</dbReference>
<protein>
    <submittedName>
        <fullName evidence="9">Acyltransferase</fullName>
    </submittedName>
</protein>
<dbReference type="Proteomes" id="UP000027439">
    <property type="component" value="Unassembled WGS sequence"/>
</dbReference>
<reference evidence="10 11" key="2">
    <citation type="submission" date="2014-03" db="EMBL/GenBank/DDBJ databases">
        <title>Draft Genome Sequences of Four Burkholderia Strains.</title>
        <authorList>
            <person name="Liu X.Y."/>
            <person name="Li C.X."/>
            <person name="Xu J.H."/>
        </authorList>
    </citation>
    <scope>NUCLEOTIDE SEQUENCE [LARGE SCALE GENOMIC DNA]</scope>
    <source>
        <strain evidence="10 11">R27</strain>
    </source>
</reference>
<reference evidence="9" key="1">
    <citation type="journal article" date="2014" name="Int. J. Syst. Evol. Microbiol.">
        <title>Complete genome of a new Firmicutes species belonging to the dominant human colonic microbiota ('Ruminococcus bicirculans') reveals two chromosomes and a selective capacity to utilize plant glucans.</title>
        <authorList>
            <consortium name="NISC Comparative Sequencing Program"/>
            <person name="Wegmann U."/>
            <person name="Louis P."/>
            <person name="Goesmann A."/>
            <person name="Henrissat B."/>
            <person name="Duncan S.H."/>
            <person name="Flint H.J."/>
        </authorList>
    </citation>
    <scope>NUCLEOTIDE SEQUENCE</scope>
    <source>
        <strain evidence="9">CGMCC 1.11013</strain>
    </source>
</reference>
<evidence type="ECO:0000256" key="4">
    <source>
        <dbReference type="ARBA" id="ARBA00022692"/>
    </source>
</evidence>
<evidence type="ECO:0000313" key="11">
    <source>
        <dbReference type="Proteomes" id="UP000027439"/>
    </source>
</evidence>
<feature type="transmembrane region" description="Helical" evidence="7">
    <location>
        <begin position="92"/>
        <end position="111"/>
    </location>
</feature>
<dbReference type="GO" id="GO:0009246">
    <property type="term" value="P:enterobacterial common antigen biosynthetic process"/>
    <property type="evidence" value="ECO:0007669"/>
    <property type="project" value="TreeGrafter"/>
</dbReference>
<reference evidence="12" key="3">
    <citation type="journal article" date="2019" name="Int. J. Syst. Evol. Microbiol.">
        <title>The Global Catalogue of Microorganisms (GCM) 10K type strain sequencing project: providing services to taxonomists for standard genome sequencing and annotation.</title>
        <authorList>
            <consortium name="The Broad Institute Genomics Platform"/>
            <consortium name="The Broad Institute Genome Sequencing Center for Infectious Disease"/>
            <person name="Wu L."/>
            <person name="Ma J."/>
        </authorList>
    </citation>
    <scope>NUCLEOTIDE SEQUENCE [LARGE SCALE GENOMIC DNA]</scope>
    <source>
        <strain evidence="12">CGMCC 1.11013</strain>
    </source>
</reference>
<dbReference type="EMBL" id="JFHE01000001">
    <property type="protein sequence ID" value="KDR37485.1"/>
    <property type="molecule type" value="Genomic_DNA"/>
</dbReference>